<organism evidence="3 4">
    <name type="scientific">Handroanthus impetiginosus</name>
    <dbReference type="NCBI Taxonomy" id="429701"/>
    <lineage>
        <taxon>Eukaryota</taxon>
        <taxon>Viridiplantae</taxon>
        <taxon>Streptophyta</taxon>
        <taxon>Embryophyta</taxon>
        <taxon>Tracheophyta</taxon>
        <taxon>Spermatophyta</taxon>
        <taxon>Magnoliopsida</taxon>
        <taxon>eudicotyledons</taxon>
        <taxon>Gunneridae</taxon>
        <taxon>Pentapetalae</taxon>
        <taxon>asterids</taxon>
        <taxon>lamiids</taxon>
        <taxon>Lamiales</taxon>
        <taxon>Bignoniaceae</taxon>
        <taxon>Crescentiina</taxon>
        <taxon>Tabebuia alliance</taxon>
        <taxon>Handroanthus</taxon>
    </lineage>
</organism>
<feature type="domain" description="DUF7953" evidence="2">
    <location>
        <begin position="31"/>
        <end position="144"/>
    </location>
</feature>
<dbReference type="PANTHER" id="PTHR33780">
    <property type="entry name" value="EXPRESSED PROTEIN"/>
    <property type="match status" value="1"/>
</dbReference>
<dbReference type="PANTHER" id="PTHR33780:SF3">
    <property type="entry name" value="EXPRESSED PROTEIN"/>
    <property type="match status" value="1"/>
</dbReference>
<dbReference type="Proteomes" id="UP000231279">
    <property type="component" value="Unassembled WGS sequence"/>
</dbReference>
<keyword evidence="4" id="KW-1185">Reference proteome</keyword>
<proteinExistence type="predicted"/>
<reference evidence="4" key="1">
    <citation type="journal article" date="2018" name="Gigascience">
        <title>Genome assembly of the Pink Ipe (Handroanthus impetiginosus, Bignoniaceae), a highly valued, ecologically keystone Neotropical timber forest tree.</title>
        <authorList>
            <person name="Silva-Junior O.B."/>
            <person name="Grattapaglia D."/>
            <person name="Novaes E."/>
            <person name="Collevatti R.G."/>
        </authorList>
    </citation>
    <scope>NUCLEOTIDE SEQUENCE [LARGE SCALE GENOMIC DNA]</scope>
    <source>
        <strain evidence="4">cv. UFG-1</strain>
    </source>
</reference>
<keyword evidence="1" id="KW-0812">Transmembrane</keyword>
<sequence length="229" mass="26120">MMRRLLRPRVLCVSLLICSILLSYFPALISAAVVTLDSIEIFRTHEWLPSKPRVYFQCKGENATVLPDVKEKHVFYAFKGEESWQPLTELQDTKCKRCGLYEEDTFKSDDVFDEWELCASDFTESDGKYVHFKDRELNATFLCPDCVQLGSGANHSSKSNNGSNGMHWALIVIICASVSFVVVAGSVTAYKYWQKRKRQQEQARFLKLFEEGDDDIEDELGIGPLSHTV</sequence>
<evidence type="ECO:0000313" key="3">
    <source>
        <dbReference type="EMBL" id="PIN03874.1"/>
    </source>
</evidence>
<protein>
    <recommendedName>
        <fullName evidence="2">DUF7953 domain-containing protein</fullName>
    </recommendedName>
</protein>
<dbReference type="OrthoDB" id="2014701at2759"/>
<dbReference type="Pfam" id="PF25829">
    <property type="entry name" value="DUF7953"/>
    <property type="match status" value="1"/>
</dbReference>
<feature type="transmembrane region" description="Helical" evidence="1">
    <location>
        <begin position="166"/>
        <end position="190"/>
    </location>
</feature>
<dbReference type="STRING" id="429701.A0A2G9GF05"/>
<dbReference type="EMBL" id="NKXS01005358">
    <property type="protein sequence ID" value="PIN03874.1"/>
    <property type="molecule type" value="Genomic_DNA"/>
</dbReference>
<evidence type="ECO:0000256" key="1">
    <source>
        <dbReference type="SAM" id="Phobius"/>
    </source>
</evidence>
<name>A0A2G9GF05_9LAMI</name>
<keyword evidence="1" id="KW-0472">Membrane</keyword>
<dbReference type="AlphaFoldDB" id="A0A2G9GF05"/>
<evidence type="ECO:0000313" key="4">
    <source>
        <dbReference type="Proteomes" id="UP000231279"/>
    </source>
</evidence>
<comment type="caution">
    <text evidence="3">The sequence shown here is derived from an EMBL/GenBank/DDBJ whole genome shotgun (WGS) entry which is preliminary data.</text>
</comment>
<gene>
    <name evidence="3" type="ORF">CDL12_23592</name>
</gene>
<evidence type="ECO:0000259" key="2">
    <source>
        <dbReference type="Pfam" id="PF25829"/>
    </source>
</evidence>
<keyword evidence="1" id="KW-1133">Transmembrane helix</keyword>
<dbReference type="InterPro" id="IPR057713">
    <property type="entry name" value="DUF7953"/>
</dbReference>
<accession>A0A2G9GF05</accession>